<feature type="region of interest" description="Disordered" evidence="1">
    <location>
        <begin position="165"/>
        <end position="228"/>
    </location>
</feature>
<dbReference type="HOGENOM" id="CLU_105875_0_0_7"/>
<evidence type="ECO:0000313" key="2">
    <source>
        <dbReference type="EMBL" id="CAN91852.1"/>
    </source>
</evidence>
<protein>
    <submittedName>
        <fullName evidence="2">Uncharacterized protein</fullName>
    </submittedName>
</protein>
<dbReference type="Proteomes" id="UP000002139">
    <property type="component" value="Chromosome"/>
</dbReference>
<organism evidence="2 3">
    <name type="scientific">Sorangium cellulosum (strain So ce56)</name>
    <name type="common">Polyangium cellulosum (strain So ce56)</name>
    <dbReference type="NCBI Taxonomy" id="448385"/>
    <lineage>
        <taxon>Bacteria</taxon>
        <taxon>Pseudomonadati</taxon>
        <taxon>Myxococcota</taxon>
        <taxon>Polyangia</taxon>
        <taxon>Polyangiales</taxon>
        <taxon>Polyangiaceae</taxon>
        <taxon>Sorangium</taxon>
    </lineage>
</organism>
<dbReference type="KEGG" id="scl:sce1694"/>
<feature type="compositionally biased region" description="Basic and acidic residues" evidence="1">
    <location>
        <begin position="165"/>
        <end position="177"/>
    </location>
</feature>
<keyword evidence="3" id="KW-1185">Reference proteome</keyword>
<evidence type="ECO:0000256" key="1">
    <source>
        <dbReference type="SAM" id="MobiDB-lite"/>
    </source>
</evidence>
<dbReference type="AlphaFoldDB" id="A9FIG2"/>
<feature type="region of interest" description="Disordered" evidence="1">
    <location>
        <begin position="1"/>
        <end position="44"/>
    </location>
</feature>
<dbReference type="STRING" id="448385.sce1694"/>
<proteinExistence type="predicted"/>
<dbReference type="EMBL" id="AM746676">
    <property type="protein sequence ID" value="CAN91852.1"/>
    <property type="molecule type" value="Genomic_DNA"/>
</dbReference>
<feature type="compositionally biased region" description="Basic and acidic residues" evidence="1">
    <location>
        <begin position="199"/>
        <end position="209"/>
    </location>
</feature>
<gene>
    <name evidence="2" type="ordered locus">sce1694</name>
</gene>
<accession>A9FIG2</accession>
<feature type="compositionally biased region" description="Polar residues" evidence="1">
    <location>
        <begin position="9"/>
        <end position="19"/>
    </location>
</feature>
<dbReference type="BioCyc" id="SCEL448385:SCE_RS08720-MONOMER"/>
<reference evidence="2 3" key="1">
    <citation type="journal article" date="2007" name="Nat. Biotechnol.">
        <title>Complete genome sequence of the myxobacterium Sorangium cellulosum.</title>
        <authorList>
            <person name="Schneiker S."/>
            <person name="Perlova O."/>
            <person name="Kaiser O."/>
            <person name="Gerth K."/>
            <person name="Alici A."/>
            <person name="Altmeyer M.O."/>
            <person name="Bartels D."/>
            <person name="Bekel T."/>
            <person name="Beyer S."/>
            <person name="Bode E."/>
            <person name="Bode H.B."/>
            <person name="Bolten C.J."/>
            <person name="Choudhuri J.V."/>
            <person name="Doss S."/>
            <person name="Elnakady Y.A."/>
            <person name="Frank B."/>
            <person name="Gaigalat L."/>
            <person name="Goesmann A."/>
            <person name="Groeger C."/>
            <person name="Gross F."/>
            <person name="Jelsbak L."/>
            <person name="Jelsbak L."/>
            <person name="Kalinowski J."/>
            <person name="Kegler C."/>
            <person name="Knauber T."/>
            <person name="Konietzny S."/>
            <person name="Kopp M."/>
            <person name="Krause L."/>
            <person name="Krug D."/>
            <person name="Linke B."/>
            <person name="Mahmud T."/>
            <person name="Martinez-Arias R."/>
            <person name="McHardy A.C."/>
            <person name="Merai M."/>
            <person name="Meyer F."/>
            <person name="Mormann S."/>
            <person name="Munoz-Dorado J."/>
            <person name="Perez J."/>
            <person name="Pradella S."/>
            <person name="Rachid S."/>
            <person name="Raddatz G."/>
            <person name="Rosenau F."/>
            <person name="Rueckert C."/>
            <person name="Sasse F."/>
            <person name="Scharfe M."/>
            <person name="Schuster S.C."/>
            <person name="Suen G."/>
            <person name="Treuner-Lange A."/>
            <person name="Velicer G.J."/>
            <person name="Vorholter F.-J."/>
            <person name="Weissman K.J."/>
            <person name="Welch R.D."/>
            <person name="Wenzel S.C."/>
            <person name="Whitworth D.E."/>
            <person name="Wilhelm S."/>
            <person name="Wittmann C."/>
            <person name="Bloecker H."/>
            <person name="Puehler A."/>
            <person name="Mueller R."/>
        </authorList>
    </citation>
    <scope>NUCLEOTIDE SEQUENCE [LARGE SCALE GENOMIC DNA]</scope>
    <source>
        <strain evidence="3">So ce56</strain>
    </source>
</reference>
<name>A9FIG2_SORC5</name>
<sequence length="228" mass="24501">MLLPRIVKTKSSPARTAGSTKAPGPAKRGGGAQNRRGSPDAVEKRRAARRFNELLLGGGGRAGDGRTERRRRRLLAELAEGVARRGKRALKPIDVLSRVEELLALGEPLASIRKAYPPPPPVEVTAELVEGLRHLHRAYGFSADVYRFVGLDAHALRKAGVLRGGERGDEREDEAGRVRRGSAPRGSLTLPAGAGITRSDARENAEAPPRRGLHGGRVRGVDRPVAPR</sequence>
<evidence type="ECO:0000313" key="3">
    <source>
        <dbReference type="Proteomes" id="UP000002139"/>
    </source>
</evidence>